<accession>A0A9W6L2J1</accession>
<keyword evidence="4" id="KW-1185">Reference proteome</keyword>
<reference evidence="3" key="1">
    <citation type="journal article" date="2014" name="Int. J. Syst. Evol. Microbiol.">
        <title>Complete genome sequence of Corynebacterium casei LMG S-19264T (=DSM 44701T), isolated from a smear-ripened cheese.</title>
        <authorList>
            <consortium name="US DOE Joint Genome Institute (JGI-PGF)"/>
            <person name="Walter F."/>
            <person name="Albersmeier A."/>
            <person name="Kalinowski J."/>
            <person name="Ruckert C."/>
        </authorList>
    </citation>
    <scope>NUCLEOTIDE SEQUENCE</scope>
    <source>
        <strain evidence="3">VKM Ac-1069</strain>
    </source>
</reference>
<dbReference type="InterPro" id="IPR058593">
    <property type="entry name" value="ARB_07466-like_C"/>
</dbReference>
<dbReference type="Pfam" id="PF26571">
    <property type="entry name" value="VldE"/>
    <property type="match status" value="1"/>
</dbReference>
<evidence type="ECO:0000256" key="1">
    <source>
        <dbReference type="SAM" id="MobiDB-lite"/>
    </source>
</evidence>
<comment type="caution">
    <text evidence="3">The sequence shown here is derived from an EMBL/GenBank/DDBJ whole genome shotgun (WGS) entry which is preliminary data.</text>
</comment>
<sequence>MGAAGLSAVLLAIALMLSIVLGTIGPVLSDQNGSGLEGPAPAQPFRGSSAGCTEDDPTTRGCLTPATLNALNAVLATFGPTGRAIRAVSCWDPHLQNPSSDHPKGRACDIFPTTAGTFPVGDQLAHGWQIANWLRTNAASLHVHYLIWQGRYWDITTADENGWGVPYNGGGIYNVSDPTGGHYDHIHLSVAD</sequence>
<evidence type="ECO:0000313" key="3">
    <source>
        <dbReference type="EMBL" id="GLL09879.1"/>
    </source>
</evidence>
<gene>
    <name evidence="3" type="ORF">GCM10017577_10190</name>
</gene>
<protein>
    <recommendedName>
        <fullName evidence="2">ARB-07466-like C-terminal domain-containing protein</fullName>
    </recommendedName>
</protein>
<name>A0A9W6L2J1_9PSEU</name>
<evidence type="ECO:0000313" key="4">
    <source>
        <dbReference type="Proteomes" id="UP001143463"/>
    </source>
</evidence>
<dbReference type="Proteomes" id="UP001143463">
    <property type="component" value="Unassembled WGS sequence"/>
</dbReference>
<dbReference type="EMBL" id="BSFQ01000003">
    <property type="protein sequence ID" value="GLL09879.1"/>
    <property type="molecule type" value="Genomic_DNA"/>
</dbReference>
<organism evidence="3 4">
    <name type="scientific">Pseudonocardia halophobica</name>
    <dbReference type="NCBI Taxonomy" id="29401"/>
    <lineage>
        <taxon>Bacteria</taxon>
        <taxon>Bacillati</taxon>
        <taxon>Actinomycetota</taxon>
        <taxon>Actinomycetes</taxon>
        <taxon>Pseudonocardiales</taxon>
        <taxon>Pseudonocardiaceae</taxon>
        <taxon>Pseudonocardia</taxon>
    </lineage>
</organism>
<proteinExistence type="predicted"/>
<feature type="domain" description="ARB-07466-like C-terminal" evidence="2">
    <location>
        <begin position="60"/>
        <end position="165"/>
    </location>
</feature>
<reference evidence="3" key="2">
    <citation type="submission" date="2023-01" db="EMBL/GenBank/DDBJ databases">
        <authorList>
            <person name="Sun Q."/>
            <person name="Evtushenko L."/>
        </authorList>
    </citation>
    <scope>NUCLEOTIDE SEQUENCE</scope>
    <source>
        <strain evidence="3">VKM Ac-1069</strain>
    </source>
</reference>
<dbReference type="AlphaFoldDB" id="A0A9W6L2J1"/>
<feature type="region of interest" description="Disordered" evidence="1">
    <location>
        <begin position="33"/>
        <end position="57"/>
    </location>
</feature>
<evidence type="ECO:0000259" key="2">
    <source>
        <dbReference type="Pfam" id="PF26571"/>
    </source>
</evidence>